<sequence>VNGSVELVPSLPSRVSKFNTPAQVLSGPTVLAPFQKNRTESAQHQNKTCCFSTYLYVQRTHLALCGRAPLFHAEGRTLQGIPSYSYSIDFIPLHGTVPTAQVYG</sequence>
<evidence type="ECO:0000313" key="2">
    <source>
        <dbReference type="Proteomes" id="UP000324800"/>
    </source>
</evidence>
<feature type="non-terminal residue" evidence="1">
    <location>
        <position position="1"/>
    </location>
</feature>
<organism evidence="1 2">
    <name type="scientific">Streblomastix strix</name>
    <dbReference type="NCBI Taxonomy" id="222440"/>
    <lineage>
        <taxon>Eukaryota</taxon>
        <taxon>Metamonada</taxon>
        <taxon>Preaxostyla</taxon>
        <taxon>Oxymonadida</taxon>
        <taxon>Streblomastigidae</taxon>
        <taxon>Streblomastix</taxon>
    </lineage>
</organism>
<accession>A0A5J4TAM4</accession>
<dbReference type="EMBL" id="SNRW01034640">
    <property type="protein sequence ID" value="KAA6355424.1"/>
    <property type="molecule type" value="Genomic_DNA"/>
</dbReference>
<name>A0A5J4TAM4_9EUKA</name>
<dbReference type="AlphaFoldDB" id="A0A5J4TAM4"/>
<comment type="caution">
    <text evidence="1">The sequence shown here is derived from an EMBL/GenBank/DDBJ whole genome shotgun (WGS) entry which is preliminary data.</text>
</comment>
<proteinExistence type="predicted"/>
<dbReference type="Proteomes" id="UP000324800">
    <property type="component" value="Unassembled WGS sequence"/>
</dbReference>
<reference evidence="1 2" key="1">
    <citation type="submission" date="2019-03" db="EMBL/GenBank/DDBJ databases">
        <title>Single cell metagenomics reveals metabolic interactions within the superorganism composed of flagellate Streblomastix strix and complex community of Bacteroidetes bacteria on its surface.</title>
        <authorList>
            <person name="Treitli S.C."/>
            <person name="Kolisko M."/>
            <person name="Husnik F."/>
            <person name="Keeling P."/>
            <person name="Hampl V."/>
        </authorList>
    </citation>
    <scope>NUCLEOTIDE SEQUENCE [LARGE SCALE GENOMIC DNA]</scope>
    <source>
        <strain evidence="1">ST1C</strain>
    </source>
</reference>
<evidence type="ECO:0000313" key="1">
    <source>
        <dbReference type="EMBL" id="KAA6355424.1"/>
    </source>
</evidence>
<protein>
    <submittedName>
        <fullName evidence="1">Uncharacterized protein</fullName>
    </submittedName>
</protein>
<gene>
    <name evidence="1" type="ORF">EZS28_049049</name>
</gene>